<name>A0ABU3BAQ4_9GAMM</name>
<evidence type="ECO:0000313" key="2">
    <source>
        <dbReference type="Proteomes" id="UP001259982"/>
    </source>
</evidence>
<reference evidence="1 2" key="1">
    <citation type="submission" date="2023-09" db="EMBL/GenBank/DDBJ databases">
        <authorList>
            <person name="Rey-Velasco X."/>
        </authorList>
    </citation>
    <scope>NUCLEOTIDE SEQUENCE [LARGE SCALE GENOMIC DNA]</scope>
    <source>
        <strain evidence="1 2">P385</strain>
    </source>
</reference>
<comment type="caution">
    <text evidence="1">The sequence shown here is derived from an EMBL/GenBank/DDBJ whole genome shotgun (WGS) entry which is preliminary data.</text>
</comment>
<dbReference type="RefSeq" id="WP_311660036.1">
    <property type="nucleotide sequence ID" value="NZ_JAVRHY010000016.1"/>
</dbReference>
<evidence type="ECO:0008006" key="3">
    <source>
        <dbReference type="Google" id="ProtNLM"/>
    </source>
</evidence>
<organism evidence="1 2">
    <name type="scientific">Spectribacter acetivorans</name>
    <dbReference type="NCBI Taxonomy" id="3075603"/>
    <lineage>
        <taxon>Bacteria</taxon>
        <taxon>Pseudomonadati</taxon>
        <taxon>Pseudomonadota</taxon>
        <taxon>Gammaproteobacteria</taxon>
        <taxon>Salinisphaerales</taxon>
        <taxon>Salinisphaeraceae</taxon>
        <taxon>Spectribacter</taxon>
    </lineage>
</organism>
<keyword evidence="2" id="KW-1185">Reference proteome</keyword>
<dbReference type="Proteomes" id="UP001259982">
    <property type="component" value="Unassembled WGS sequence"/>
</dbReference>
<gene>
    <name evidence="1" type="ORF">RM531_13765</name>
</gene>
<sequence>MTAADPMMSETDVLRWQDVDQDALASLWEAYGLTVHSVAPANPIPGSFWGDEEAGLVGDRLYLRADTPVHSALHEGGHFVCMDGRRRAGLDTDAGGDYDEENGVCYLQLLLADRLPDVGRDRLCRDMDRWGYSFRLGSTAAWFEQDAEDALAWLQQHGILDATGRITWQCRA</sequence>
<proteinExistence type="predicted"/>
<accession>A0ABU3BAQ4</accession>
<dbReference type="EMBL" id="JAVRHY010000016">
    <property type="protein sequence ID" value="MDT0619541.1"/>
    <property type="molecule type" value="Genomic_DNA"/>
</dbReference>
<protein>
    <recommendedName>
        <fullName evidence="3">IrrE N-terminal-like domain-containing protein</fullName>
    </recommendedName>
</protein>
<evidence type="ECO:0000313" key="1">
    <source>
        <dbReference type="EMBL" id="MDT0619541.1"/>
    </source>
</evidence>